<dbReference type="AlphaFoldDB" id="A0A2T0M8H5"/>
<sequence>MLLGGIIEANEILENLVNKVLFAFIDFKGIVTTNSPTQNYRNYMRTSQVLNLISVTSENAFFNWISKGIKLQSKRATIVLVIKDTVLICHFNKKYPR</sequence>
<reference evidence="1 2" key="1">
    <citation type="submission" date="2018-03" db="EMBL/GenBank/DDBJ databases">
        <title>Genomic Encyclopedia of Archaeal and Bacterial Type Strains, Phase II (KMG-II): from individual species to whole genera.</title>
        <authorList>
            <person name="Goeker M."/>
        </authorList>
    </citation>
    <scope>NUCLEOTIDE SEQUENCE [LARGE SCALE GENOMIC DNA]</scope>
    <source>
        <strain evidence="1 2">DSM 25027</strain>
    </source>
</reference>
<dbReference type="EMBL" id="PVYX01000002">
    <property type="protein sequence ID" value="PRX53846.1"/>
    <property type="molecule type" value="Genomic_DNA"/>
</dbReference>
<comment type="caution">
    <text evidence="1">The sequence shown here is derived from an EMBL/GenBank/DDBJ whole genome shotgun (WGS) entry which is preliminary data.</text>
</comment>
<dbReference type="Proteomes" id="UP000237640">
    <property type="component" value="Unassembled WGS sequence"/>
</dbReference>
<organism evidence="1 2">
    <name type="scientific">Flagellimonas meridianipacifica</name>
    <dbReference type="NCBI Taxonomy" id="1080225"/>
    <lineage>
        <taxon>Bacteria</taxon>
        <taxon>Pseudomonadati</taxon>
        <taxon>Bacteroidota</taxon>
        <taxon>Flavobacteriia</taxon>
        <taxon>Flavobacteriales</taxon>
        <taxon>Flavobacteriaceae</taxon>
        <taxon>Flagellimonas</taxon>
    </lineage>
</organism>
<accession>A0A2T0M8H5</accession>
<name>A0A2T0M8H5_9FLAO</name>
<evidence type="ECO:0000313" key="2">
    <source>
        <dbReference type="Proteomes" id="UP000237640"/>
    </source>
</evidence>
<keyword evidence="2" id="KW-1185">Reference proteome</keyword>
<evidence type="ECO:0000313" key="1">
    <source>
        <dbReference type="EMBL" id="PRX53846.1"/>
    </source>
</evidence>
<protein>
    <submittedName>
        <fullName evidence="1">Uncharacterized protein</fullName>
    </submittedName>
</protein>
<gene>
    <name evidence="1" type="ORF">CLV81_2234</name>
</gene>
<proteinExistence type="predicted"/>